<gene>
    <name evidence="1" type="ORF">BCF33_2389</name>
</gene>
<dbReference type="AlphaFoldDB" id="A0A2T0X3K1"/>
<protein>
    <recommendedName>
        <fullName evidence="3">4Fe-4S ferredoxin-type domain-containing protein</fullName>
    </recommendedName>
</protein>
<reference evidence="1 2" key="1">
    <citation type="submission" date="2018-03" db="EMBL/GenBank/DDBJ databases">
        <title>Genomic Encyclopedia of Archaeal and Bacterial Type Strains, Phase II (KMG-II): from individual species to whole genera.</title>
        <authorList>
            <person name="Goeker M."/>
        </authorList>
    </citation>
    <scope>NUCLEOTIDE SEQUENCE [LARGE SCALE GENOMIC DNA]</scope>
    <source>
        <strain evidence="1 2">DSM 29318</strain>
    </source>
</reference>
<evidence type="ECO:0000313" key="2">
    <source>
        <dbReference type="Proteomes" id="UP000238801"/>
    </source>
</evidence>
<dbReference type="OrthoDB" id="8279740at2"/>
<evidence type="ECO:0008006" key="3">
    <source>
        <dbReference type="Google" id="ProtNLM"/>
    </source>
</evidence>
<dbReference type="Proteomes" id="UP000238801">
    <property type="component" value="Unassembled WGS sequence"/>
</dbReference>
<keyword evidence="2" id="KW-1185">Reference proteome</keyword>
<evidence type="ECO:0000313" key="1">
    <source>
        <dbReference type="EMBL" id="PRY93518.1"/>
    </source>
</evidence>
<organism evidence="1 2">
    <name type="scientific">Hasllibacter halocynthiae</name>
    <dbReference type="NCBI Taxonomy" id="595589"/>
    <lineage>
        <taxon>Bacteria</taxon>
        <taxon>Pseudomonadati</taxon>
        <taxon>Pseudomonadota</taxon>
        <taxon>Alphaproteobacteria</taxon>
        <taxon>Rhodobacterales</taxon>
        <taxon>Roseobacteraceae</taxon>
        <taxon>Hasllibacter</taxon>
    </lineage>
</organism>
<name>A0A2T0X3K1_9RHOB</name>
<dbReference type="RefSeq" id="WP_106161105.1">
    <property type="nucleotide sequence ID" value="NZ_PVTT01000002.1"/>
</dbReference>
<dbReference type="EMBL" id="PVTT01000002">
    <property type="protein sequence ID" value="PRY93518.1"/>
    <property type="molecule type" value="Genomic_DNA"/>
</dbReference>
<accession>A0A2T0X3K1</accession>
<proteinExistence type="predicted"/>
<sequence length="203" mass="21642">MADAPEGLRVLGGFRKGGRTILILAPAEPRFWAVFTASPEYADGRPDPMNRWSERVIGAFAAREGGEASFPFGGPPWHPFLRWAAATGRAFESPVGLLVDGEAGLWTSMRGAVALPGERPVPEGVGSPCPPCPKPCLTACPVDALNAGGYDVPRCLDYVRSPEGSDCRTRGCAVRHACPVSQQWHRPDAQAAFHMRAFAGEAS</sequence>
<comment type="caution">
    <text evidence="1">The sequence shown here is derived from an EMBL/GenBank/DDBJ whole genome shotgun (WGS) entry which is preliminary data.</text>
</comment>